<evidence type="ECO:0000313" key="3">
    <source>
        <dbReference type="Proteomes" id="UP001303889"/>
    </source>
</evidence>
<comment type="caution">
    <text evidence="2">The sequence shown here is derived from an EMBL/GenBank/DDBJ whole genome shotgun (WGS) entry which is preliminary data.</text>
</comment>
<dbReference type="Proteomes" id="UP001303889">
    <property type="component" value="Unassembled WGS sequence"/>
</dbReference>
<dbReference type="AlphaFoldDB" id="A0AAN6MMD0"/>
<organism evidence="2 3">
    <name type="scientific">Staphylotrichum tortipilum</name>
    <dbReference type="NCBI Taxonomy" id="2831512"/>
    <lineage>
        <taxon>Eukaryota</taxon>
        <taxon>Fungi</taxon>
        <taxon>Dikarya</taxon>
        <taxon>Ascomycota</taxon>
        <taxon>Pezizomycotina</taxon>
        <taxon>Sordariomycetes</taxon>
        <taxon>Sordariomycetidae</taxon>
        <taxon>Sordariales</taxon>
        <taxon>Chaetomiaceae</taxon>
        <taxon>Staphylotrichum</taxon>
    </lineage>
</organism>
<keyword evidence="3" id="KW-1185">Reference proteome</keyword>
<proteinExistence type="predicted"/>
<evidence type="ECO:0000256" key="1">
    <source>
        <dbReference type="SAM" id="MobiDB-lite"/>
    </source>
</evidence>
<reference evidence="2" key="1">
    <citation type="journal article" date="2023" name="Mol. Phylogenet. Evol.">
        <title>Genome-scale phylogeny and comparative genomics of the fungal order Sordariales.</title>
        <authorList>
            <person name="Hensen N."/>
            <person name="Bonometti L."/>
            <person name="Westerberg I."/>
            <person name="Brannstrom I.O."/>
            <person name="Guillou S."/>
            <person name="Cros-Aarteil S."/>
            <person name="Calhoun S."/>
            <person name="Haridas S."/>
            <person name="Kuo A."/>
            <person name="Mondo S."/>
            <person name="Pangilinan J."/>
            <person name="Riley R."/>
            <person name="LaButti K."/>
            <person name="Andreopoulos B."/>
            <person name="Lipzen A."/>
            <person name="Chen C."/>
            <person name="Yan M."/>
            <person name="Daum C."/>
            <person name="Ng V."/>
            <person name="Clum A."/>
            <person name="Steindorff A."/>
            <person name="Ohm R.A."/>
            <person name="Martin F."/>
            <person name="Silar P."/>
            <person name="Natvig D.O."/>
            <person name="Lalanne C."/>
            <person name="Gautier V."/>
            <person name="Ament-Velasquez S.L."/>
            <person name="Kruys A."/>
            <person name="Hutchinson M.I."/>
            <person name="Powell A.J."/>
            <person name="Barry K."/>
            <person name="Miller A.N."/>
            <person name="Grigoriev I.V."/>
            <person name="Debuchy R."/>
            <person name="Gladieux P."/>
            <person name="Hiltunen Thoren M."/>
            <person name="Johannesson H."/>
        </authorList>
    </citation>
    <scope>NUCLEOTIDE SEQUENCE</scope>
    <source>
        <strain evidence="2">CBS 103.79</strain>
    </source>
</reference>
<reference evidence="2" key="2">
    <citation type="submission" date="2023-05" db="EMBL/GenBank/DDBJ databases">
        <authorList>
            <consortium name="Lawrence Berkeley National Laboratory"/>
            <person name="Steindorff A."/>
            <person name="Hensen N."/>
            <person name="Bonometti L."/>
            <person name="Westerberg I."/>
            <person name="Brannstrom I.O."/>
            <person name="Guillou S."/>
            <person name="Cros-Aarteil S."/>
            <person name="Calhoun S."/>
            <person name="Haridas S."/>
            <person name="Kuo A."/>
            <person name="Mondo S."/>
            <person name="Pangilinan J."/>
            <person name="Riley R."/>
            <person name="Labutti K."/>
            <person name="Andreopoulos B."/>
            <person name="Lipzen A."/>
            <person name="Chen C."/>
            <person name="Yanf M."/>
            <person name="Daum C."/>
            <person name="Ng V."/>
            <person name="Clum A."/>
            <person name="Ohm R."/>
            <person name="Martin F."/>
            <person name="Silar P."/>
            <person name="Natvig D."/>
            <person name="Lalanne C."/>
            <person name="Gautier V."/>
            <person name="Ament-Velasquez S.L."/>
            <person name="Kruys A."/>
            <person name="Hutchinson M.I."/>
            <person name="Powell A.J."/>
            <person name="Barry K."/>
            <person name="Miller A.N."/>
            <person name="Grigoriev I.V."/>
            <person name="Debuchy R."/>
            <person name="Gladieux P."/>
            <person name="Thoren M.H."/>
            <person name="Johannesson H."/>
        </authorList>
    </citation>
    <scope>NUCLEOTIDE SEQUENCE</scope>
    <source>
        <strain evidence="2">CBS 103.79</strain>
    </source>
</reference>
<dbReference type="EMBL" id="MU855481">
    <property type="protein sequence ID" value="KAK3902894.1"/>
    <property type="molecule type" value="Genomic_DNA"/>
</dbReference>
<accession>A0AAN6MMD0</accession>
<name>A0AAN6MMD0_9PEZI</name>
<sequence length="89" mass="9531">MGDPKTADIPPRAPSRALLKGPLRPPRQPPAPTSYTQPPRNKTETDVDPPGAKQALERQQVSLITLSQPFVNPADAFSALHRAGPSESV</sequence>
<feature type="compositionally biased region" description="Pro residues" evidence="1">
    <location>
        <begin position="23"/>
        <end position="32"/>
    </location>
</feature>
<evidence type="ECO:0000313" key="2">
    <source>
        <dbReference type="EMBL" id="KAK3902894.1"/>
    </source>
</evidence>
<feature type="region of interest" description="Disordered" evidence="1">
    <location>
        <begin position="1"/>
        <end position="53"/>
    </location>
</feature>
<gene>
    <name evidence="2" type="ORF">C8A05DRAFT_33395</name>
</gene>
<protein>
    <submittedName>
        <fullName evidence="2">Uncharacterized protein</fullName>
    </submittedName>
</protein>